<sequence length="61" mass="6722">MSYRTPWEELLTSLRARVYALTGRESTLRAACARVIPMIPTPPPITDPTEPPATALAPDEE</sequence>
<gene>
    <name evidence="2" type="ORF">GCM10023147_07910</name>
</gene>
<accession>A0ABP8J678</accession>
<reference evidence="3" key="1">
    <citation type="journal article" date="2019" name="Int. J. Syst. Evol. Microbiol.">
        <title>The Global Catalogue of Microorganisms (GCM) 10K type strain sequencing project: providing services to taxonomists for standard genome sequencing and annotation.</title>
        <authorList>
            <consortium name="The Broad Institute Genomics Platform"/>
            <consortium name="The Broad Institute Genome Sequencing Center for Infectious Disease"/>
            <person name="Wu L."/>
            <person name="Ma J."/>
        </authorList>
    </citation>
    <scope>NUCLEOTIDE SEQUENCE [LARGE SCALE GENOMIC DNA]</scope>
    <source>
        <strain evidence="3">JCM 17688</strain>
    </source>
</reference>
<dbReference type="EMBL" id="BAABFR010000008">
    <property type="protein sequence ID" value="GAA4385775.1"/>
    <property type="molecule type" value="Genomic_DNA"/>
</dbReference>
<evidence type="ECO:0000256" key="1">
    <source>
        <dbReference type="SAM" id="MobiDB-lite"/>
    </source>
</evidence>
<comment type="caution">
    <text evidence="2">The sequence shown here is derived from an EMBL/GenBank/DDBJ whole genome shotgun (WGS) entry which is preliminary data.</text>
</comment>
<keyword evidence="3" id="KW-1185">Reference proteome</keyword>
<name>A0ABP8J678_9ACTN</name>
<evidence type="ECO:0000313" key="3">
    <source>
        <dbReference type="Proteomes" id="UP001500635"/>
    </source>
</evidence>
<dbReference type="Proteomes" id="UP001500635">
    <property type="component" value="Unassembled WGS sequence"/>
</dbReference>
<proteinExistence type="predicted"/>
<feature type="compositionally biased region" description="Pro residues" evidence="1">
    <location>
        <begin position="39"/>
        <end position="51"/>
    </location>
</feature>
<protein>
    <submittedName>
        <fullName evidence="2">Uncharacterized protein</fullName>
    </submittedName>
</protein>
<feature type="region of interest" description="Disordered" evidence="1">
    <location>
        <begin position="39"/>
        <end position="61"/>
    </location>
</feature>
<organism evidence="2 3">
    <name type="scientific">Tsukamurella soli</name>
    <dbReference type="NCBI Taxonomy" id="644556"/>
    <lineage>
        <taxon>Bacteria</taxon>
        <taxon>Bacillati</taxon>
        <taxon>Actinomycetota</taxon>
        <taxon>Actinomycetes</taxon>
        <taxon>Mycobacteriales</taxon>
        <taxon>Tsukamurellaceae</taxon>
        <taxon>Tsukamurella</taxon>
    </lineage>
</organism>
<evidence type="ECO:0000313" key="2">
    <source>
        <dbReference type="EMBL" id="GAA4385775.1"/>
    </source>
</evidence>